<dbReference type="InterPro" id="IPR051168">
    <property type="entry name" value="AASS"/>
</dbReference>
<evidence type="ECO:0000313" key="11">
    <source>
        <dbReference type="Proteomes" id="UP000005408"/>
    </source>
</evidence>
<evidence type="ECO:0000256" key="2">
    <source>
        <dbReference type="ARBA" id="ARBA00004720"/>
    </source>
</evidence>
<evidence type="ECO:0000256" key="3">
    <source>
        <dbReference type="ARBA" id="ARBA00005624"/>
    </source>
</evidence>
<dbReference type="AlphaFoldDB" id="A0A8W8LL21"/>
<dbReference type="InterPro" id="IPR036291">
    <property type="entry name" value="NAD(P)-bd_dom_sf"/>
</dbReference>
<dbReference type="GO" id="GO:0005737">
    <property type="term" value="C:cytoplasm"/>
    <property type="evidence" value="ECO:0007669"/>
    <property type="project" value="TreeGrafter"/>
</dbReference>
<comment type="pathway">
    <text evidence="2">Amino-acid degradation; L-lysine degradation via saccharopine pathway; glutaryl-CoA from L-lysine: step 2/6.</text>
</comment>
<feature type="domain" description="Alanine dehydrogenase/pyridine nucleotide transhydrogenase NAD(H)-binding" evidence="8">
    <location>
        <begin position="243"/>
        <end position="446"/>
    </location>
</feature>
<dbReference type="PANTHER" id="PTHR11133">
    <property type="entry name" value="SACCHAROPINE DEHYDROGENASE"/>
    <property type="match status" value="1"/>
</dbReference>
<dbReference type="Gene3D" id="1.10.1870.10">
    <property type="entry name" value="Domain 3, Saccharopine reductase"/>
    <property type="match status" value="1"/>
</dbReference>
<name>A0A8W8LL21_MAGGI</name>
<reference evidence="10" key="1">
    <citation type="submission" date="2022-08" db="UniProtKB">
        <authorList>
            <consortium name="EnsemblMetazoa"/>
        </authorList>
    </citation>
    <scope>IDENTIFICATION</scope>
    <source>
        <strain evidence="10">05x7-T-G4-1.051#20</strain>
    </source>
</reference>
<keyword evidence="11" id="KW-1185">Reference proteome</keyword>
<dbReference type="Proteomes" id="UP000005408">
    <property type="component" value="Unassembled WGS sequence"/>
</dbReference>
<dbReference type="GO" id="GO:0004753">
    <property type="term" value="F:saccharopine dehydrogenase activity"/>
    <property type="evidence" value="ECO:0007669"/>
    <property type="project" value="TreeGrafter"/>
</dbReference>
<dbReference type="EnsemblMetazoa" id="G28495.1">
    <property type="protein sequence ID" value="G28495.1:cds"/>
    <property type="gene ID" value="G28495"/>
</dbReference>
<comment type="similarity">
    <text evidence="3">In the N-terminal section; belongs to the AlaDH/PNT family.</text>
</comment>
<dbReference type="SUPFAM" id="SSF52283">
    <property type="entry name" value="Formate/glycerate dehydrogenase catalytic domain-like"/>
    <property type="match status" value="1"/>
</dbReference>
<sequence>MLYGNPQLRQLTIGDTLERRKQIKTHIARARRRLYLRPKTFSKEKKRDQRTNRRQLASKVAQRFLSEGPKVMAIRRETINVWERRAPLNPRHVRKLVKSGVKVIVQPSNRRAYNMQEYSAVGAVIEEDLSEAELIIGVKSVPIDLLLPDKTYAFFSHTIKAQKDNMPLLDAIIEKNIRLIDYERMVDESGQRTVAFGKYAGVAGMINILHGLGLRLLALGHHTPFMHIGPSHNYRNTEQARQAVRDAGYEIALDRLPKSIGPLVFVFTGSGNVSQGAQEVFQEFPHEYIEPESLPKVAKQGATNKLYVCVARRDDHYVRKEGGKFDAEEFEVHPYRYASTFSQKIAPYASVIINGIYWAPNAPRLITIPDAKILLRPIQAPWLPSSPGCPLLPHRLLAICDISADPGGSIEFVKECTTIDKPFCLYDAEQNMETESFQGSGALICSIDNMPAQIPKEATDFFGNLLLPYIPDMLKFPAKLPWEDYDVPLVVKNAVIASNRQLTPSHEYIADLRRKNISSSQKAQRHPENRSVLILGAGYVSLPVVEYLAKSKNTEVTVASQLQSELDGLGKLNVNTTLIDVQRNYDELEKLIPQHDIVVSLLPYVFHPDVAKLCIKFKKNMVTASYISPAMRELDAAAKEAGVTIVNEVGVDPGIDHMLAMECFDEVKHAGGKISSFVSWCGGLPAPEHSNSPIRYKFSWSPRGVLLNCLSGAKYLQDNCVLEIPGNGGLLDAVQDLDFMPGFNFEGFPNRDSTMYIDEYSIQSAKTVLRGTIRYKGFSHIMKGIMQLGLLNPEQVASLHPNGPLTTWKGYMCELFDKSPDLFEDSLKDLVFEKVGRSERRLKAIKDLGLLEEVPMDKKGSALDTLSNYLSKKLAFAPGEKDMIVMHHNVGVTWPDKSLEKRVINFVCYGEENGYSAMAKTVGLPTAIATKMVLDGEIQRRGVLAPLTMDIYQPILSRLRSEGLHAVDEIKAS</sequence>
<dbReference type="CDD" id="cd12189">
    <property type="entry name" value="LKR_SDH_like"/>
    <property type="match status" value="1"/>
</dbReference>
<evidence type="ECO:0000313" key="10">
    <source>
        <dbReference type="EnsemblMetazoa" id="G28495.1:cds"/>
    </source>
</evidence>
<dbReference type="Pfam" id="PF16653">
    <property type="entry name" value="Sacchrp_dh_C"/>
    <property type="match status" value="1"/>
</dbReference>
<evidence type="ECO:0000259" key="9">
    <source>
        <dbReference type="SMART" id="SM01003"/>
    </source>
</evidence>
<evidence type="ECO:0000256" key="5">
    <source>
        <dbReference type="ARBA" id="ARBA00023002"/>
    </source>
</evidence>
<dbReference type="FunFam" id="3.40.50.720:FF:000072">
    <property type="entry name" value="Saccharopine dehydrogenase [NADP(+), L-glutamate-forming]"/>
    <property type="match status" value="1"/>
</dbReference>
<dbReference type="InterPro" id="IPR007698">
    <property type="entry name" value="AlaDH/PNT_NAD(H)-bd"/>
</dbReference>
<accession>A0A8W8LL21</accession>
<comment type="similarity">
    <text evidence="7">In the C-terminal section; belongs to the saccharopine dehydrogenase family.</text>
</comment>
<dbReference type="InterPro" id="IPR007886">
    <property type="entry name" value="AlaDH/PNT_N"/>
</dbReference>
<dbReference type="FunFam" id="3.30.360.10:FF:000008">
    <property type="entry name" value="Alpha-aminoadipic semialdehyde synthase, mitochondrial"/>
    <property type="match status" value="1"/>
</dbReference>
<evidence type="ECO:0000256" key="1">
    <source>
        <dbReference type="ARBA" id="ARBA00004682"/>
    </source>
</evidence>
<evidence type="ECO:0000256" key="4">
    <source>
        <dbReference type="ARBA" id="ARBA00022857"/>
    </source>
</evidence>
<evidence type="ECO:0000256" key="6">
    <source>
        <dbReference type="ARBA" id="ARBA00023268"/>
    </source>
</evidence>
<dbReference type="SUPFAM" id="SSF51735">
    <property type="entry name" value="NAD(P)-binding Rossmann-fold domains"/>
    <property type="match status" value="1"/>
</dbReference>
<dbReference type="GO" id="GO:0019878">
    <property type="term" value="P:lysine biosynthetic process via aminoadipic acid"/>
    <property type="evidence" value="ECO:0007669"/>
    <property type="project" value="TreeGrafter"/>
</dbReference>
<evidence type="ECO:0008006" key="12">
    <source>
        <dbReference type="Google" id="ProtNLM"/>
    </source>
</evidence>
<dbReference type="SUPFAM" id="SSF55347">
    <property type="entry name" value="Glyceraldehyde-3-phosphate dehydrogenase-like, C-terminal domain"/>
    <property type="match status" value="1"/>
</dbReference>
<keyword evidence="4" id="KW-0521">NADP</keyword>
<dbReference type="SMART" id="SM01002">
    <property type="entry name" value="AlaDh_PNT_C"/>
    <property type="match status" value="1"/>
</dbReference>
<dbReference type="PANTHER" id="PTHR11133:SF22">
    <property type="entry name" value="ALPHA-AMINOADIPIC SEMIALDEHYDE SYNTHASE, MITOCHONDRIAL"/>
    <property type="match status" value="1"/>
</dbReference>
<dbReference type="Gene3D" id="3.30.360.10">
    <property type="entry name" value="Dihydrodipicolinate Reductase, domain 2"/>
    <property type="match status" value="1"/>
</dbReference>
<comment type="pathway">
    <text evidence="1">Amino-acid degradation; L-lysine degradation via saccharopine pathway; glutaryl-CoA from L-lysine: step 1/6.</text>
</comment>
<dbReference type="InterPro" id="IPR032095">
    <property type="entry name" value="Sacchrp_dh-like_C"/>
</dbReference>
<dbReference type="FunFam" id="3.40.50.720:FF:000087">
    <property type="entry name" value="alpha-aminoadipic semialdehyde synthase, mitochondrial"/>
    <property type="match status" value="1"/>
</dbReference>
<feature type="domain" description="Alanine dehydrogenase/pyridine nucleotide transhydrogenase N-terminal" evidence="9">
    <location>
        <begin position="73"/>
        <end position="203"/>
    </location>
</feature>
<dbReference type="Pfam" id="PF03435">
    <property type="entry name" value="Sacchrp_dh_NADP"/>
    <property type="match status" value="1"/>
</dbReference>
<evidence type="ECO:0000259" key="8">
    <source>
        <dbReference type="SMART" id="SM01002"/>
    </source>
</evidence>
<keyword evidence="6" id="KW-0511">Multifunctional enzyme</keyword>
<proteinExistence type="inferred from homology"/>
<dbReference type="InterPro" id="IPR005097">
    <property type="entry name" value="Sacchrp_dh_NADP-bd"/>
</dbReference>
<protein>
    <recommendedName>
        <fullName evidence="12">Saccharopine dehydrogenase (NAD(+), L-glutamate-forming)</fullName>
    </recommendedName>
</protein>
<dbReference type="SMART" id="SM01003">
    <property type="entry name" value="AlaDh_PNT_N"/>
    <property type="match status" value="1"/>
</dbReference>
<evidence type="ECO:0000256" key="7">
    <source>
        <dbReference type="ARBA" id="ARBA00025744"/>
    </source>
</evidence>
<organism evidence="10 11">
    <name type="scientific">Magallana gigas</name>
    <name type="common">Pacific oyster</name>
    <name type="synonym">Crassostrea gigas</name>
    <dbReference type="NCBI Taxonomy" id="29159"/>
    <lineage>
        <taxon>Eukaryota</taxon>
        <taxon>Metazoa</taxon>
        <taxon>Spiralia</taxon>
        <taxon>Lophotrochozoa</taxon>
        <taxon>Mollusca</taxon>
        <taxon>Bivalvia</taxon>
        <taxon>Autobranchia</taxon>
        <taxon>Pteriomorphia</taxon>
        <taxon>Ostreida</taxon>
        <taxon>Ostreoidea</taxon>
        <taxon>Ostreidae</taxon>
        <taxon>Magallana</taxon>
    </lineage>
</organism>
<keyword evidence="5" id="KW-0560">Oxidoreductase</keyword>
<dbReference type="Gene3D" id="3.40.50.720">
    <property type="entry name" value="NAD(P)-binding Rossmann-like Domain"/>
    <property type="match status" value="3"/>
</dbReference>
<dbReference type="Pfam" id="PF05222">
    <property type="entry name" value="AlaDh_PNT_N"/>
    <property type="match status" value="1"/>
</dbReference>